<gene>
    <name evidence="5" type="primary">xylR_6</name>
    <name evidence="5" type="ORF">Pan44_54730</name>
</gene>
<name>A0A517SMP6_9PLAN</name>
<dbReference type="Pfam" id="PF12833">
    <property type="entry name" value="HTH_18"/>
    <property type="match status" value="1"/>
</dbReference>
<dbReference type="PANTHER" id="PTHR30146">
    <property type="entry name" value="LACI-RELATED TRANSCRIPTIONAL REPRESSOR"/>
    <property type="match status" value="1"/>
</dbReference>
<dbReference type="Gene3D" id="1.10.10.60">
    <property type="entry name" value="Homeodomain-like"/>
    <property type="match status" value="1"/>
</dbReference>
<keyword evidence="3" id="KW-0804">Transcription</keyword>
<dbReference type="PROSITE" id="PS00041">
    <property type="entry name" value="HTH_ARAC_FAMILY_1"/>
    <property type="match status" value="1"/>
</dbReference>
<dbReference type="SMART" id="SM00342">
    <property type="entry name" value="HTH_ARAC"/>
    <property type="match status" value="1"/>
</dbReference>
<keyword evidence="2" id="KW-0238">DNA-binding</keyword>
<proteinExistence type="predicted"/>
<accession>A0A517SMP6</accession>
<evidence type="ECO:0000313" key="5">
    <source>
        <dbReference type="EMBL" id="QDT57404.1"/>
    </source>
</evidence>
<reference evidence="5 6" key="1">
    <citation type="submission" date="2019-02" db="EMBL/GenBank/DDBJ databases">
        <title>Deep-cultivation of Planctomycetes and their phenomic and genomic characterization uncovers novel biology.</title>
        <authorList>
            <person name="Wiegand S."/>
            <person name="Jogler M."/>
            <person name="Boedeker C."/>
            <person name="Pinto D."/>
            <person name="Vollmers J."/>
            <person name="Rivas-Marin E."/>
            <person name="Kohn T."/>
            <person name="Peeters S.H."/>
            <person name="Heuer A."/>
            <person name="Rast P."/>
            <person name="Oberbeckmann S."/>
            <person name="Bunk B."/>
            <person name="Jeske O."/>
            <person name="Meyerdierks A."/>
            <person name="Storesund J.E."/>
            <person name="Kallscheuer N."/>
            <person name="Luecker S."/>
            <person name="Lage O.M."/>
            <person name="Pohl T."/>
            <person name="Merkel B.J."/>
            <person name="Hornburger P."/>
            <person name="Mueller R.-W."/>
            <person name="Bruemmer F."/>
            <person name="Labrenz M."/>
            <person name="Spormann A.M."/>
            <person name="Op den Camp H."/>
            <person name="Overmann J."/>
            <person name="Amann R."/>
            <person name="Jetten M.S.M."/>
            <person name="Mascher T."/>
            <person name="Medema M.H."/>
            <person name="Devos D.P."/>
            <person name="Kaster A.-K."/>
            <person name="Ovreas L."/>
            <person name="Rohde M."/>
            <person name="Galperin M.Y."/>
            <person name="Jogler C."/>
        </authorList>
    </citation>
    <scope>NUCLEOTIDE SEQUENCE [LARGE SCALE GENOMIC DNA]</scope>
    <source>
        <strain evidence="5 6">Pan44</strain>
    </source>
</reference>
<dbReference type="GO" id="GO:0003700">
    <property type="term" value="F:DNA-binding transcription factor activity"/>
    <property type="evidence" value="ECO:0007669"/>
    <property type="project" value="InterPro"/>
</dbReference>
<evidence type="ECO:0000256" key="2">
    <source>
        <dbReference type="ARBA" id="ARBA00023125"/>
    </source>
</evidence>
<dbReference type="Pfam" id="PF13377">
    <property type="entry name" value="Peripla_BP_3"/>
    <property type="match status" value="1"/>
</dbReference>
<feature type="domain" description="HTH araC/xylS-type" evidence="4">
    <location>
        <begin position="283"/>
        <end position="381"/>
    </location>
</feature>
<dbReference type="InterPro" id="IPR018060">
    <property type="entry name" value="HTH_AraC"/>
</dbReference>
<evidence type="ECO:0000313" key="6">
    <source>
        <dbReference type="Proteomes" id="UP000315700"/>
    </source>
</evidence>
<dbReference type="PROSITE" id="PS01124">
    <property type="entry name" value="HTH_ARAC_FAMILY_2"/>
    <property type="match status" value="1"/>
</dbReference>
<dbReference type="PANTHER" id="PTHR30146:SF24">
    <property type="entry name" value="XYLOSE OPERON REGULATORY PROTEIN"/>
    <property type="match status" value="1"/>
</dbReference>
<dbReference type="KEGG" id="ccos:Pan44_54730"/>
<evidence type="ECO:0000256" key="1">
    <source>
        <dbReference type="ARBA" id="ARBA00023015"/>
    </source>
</evidence>
<dbReference type="GO" id="GO:0000976">
    <property type="term" value="F:transcription cis-regulatory region binding"/>
    <property type="evidence" value="ECO:0007669"/>
    <property type="project" value="TreeGrafter"/>
</dbReference>
<sequence>MPRRRLICVAINTANSYYRNVLRGIVGYSHQRSNWRITLARPLPSASTLRILNEADGVIACVNDRQWCRSLLKARIPLVNVDAVLPNLPVPRVNVDNAIVGEMAAIHFLERGLKSFGFAGQRSLLFSADREAEFRRALKSRGYSVEVFDSAGKEPLGPLGTVDGEGNLGAWLRTLPRPAGVFTPYDLWGAEVIEACRQVSLRVPQEIAVLGVDNDELFCGVTEPPMSSIALPAEAVGVEAGIRLDQLIDKRRLGLETDVLLRPTGVICRQSTDILATDNEDIGPALEFVRSNFQRGIQVADVVRAAGISRRSLERKVMESIGMTLGTLIRRHRMERAKMLLLETKLTIAEVASRSGYSDSRRLESAFARSAGMTPTKFRVTGQKRS</sequence>
<dbReference type="InParanoid" id="A0A517SMP6"/>
<keyword evidence="6" id="KW-1185">Reference proteome</keyword>
<dbReference type="Gene3D" id="3.40.50.2300">
    <property type="match status" value="2"/>
</dbReference>
<dbReference type="InterPro" id="IPR046335">
    <property type="entry name" value="LacI/GalR-like_sensor"/>
</dbReference>
<organism evidence="5 6">
    <name type="scientific">Caulifigura coniformis</name>
    <dbReference type="NCBI Taxonomy" id="2527983"/>
    <lineage>
        <taxon>Bacteria</taxon>
        <taxon>Pseudomonadati</taxon>
        <taxon>Planctomycetota</taxon>
        <taxon>Planctomycetia</taxon>
        <taxon>Planctomycetales</taxon>
        <taxon>Planctomycetaceae</taxon>
        <taxon>Caulifigura</taxon>
    </lineage>
</organism>
<protein>
    <submittedName>
        <fullName evidence="5">Xylose operon regulatory protein</fullName>
    </submittedName>
</protein>
<dbReference type="SUPFAM" id="SSF53822">
    <property type="entry name" value="Periplasmic binding protein-like I"/>
    <property type="match status" value="1"/>
</dbReference>
<evidence type="ECO:0000256" key="3">
    <source>
        <dbReference type="ARBA" id="ARBA00023163"/>
    </source>
</evidence>
<dbReference type="InterPro" id="IPR028082">
    <property type="entry name" value="Peripla_BP_I"/>
</dbReference>
<keyword evidence="1" id="KW-0805">Transcription regulation</keyword>
<dbReference type="Proteomes" id="UP000315700">
    <property type="component" value="Chromosome"/>
</dbReference>
<dbReference type="CDD" id="cd01543">
    <property type="entry name" value="PBP1_XylR"/>
    <property type="match status" value="1"/>
</dbReference>
<dbReference type="InterPro" id="IPR009057">
    <property type="entry name" value="Homeodomain-like_sf"/>
</dbReference>
<dbReference type="SUPFAM" id="SSF46689">
    <property type="entry name" value="Homeodomain-like"/>
    <property type="match status" value="1"/>
</dbReference>
<dbReference type="InterPro" id="IPR018062">
    <property type="entry name" value="HTH_AraC-typ_CS"/>
</dbReference>
<dbReference type="EMBL" id="CP036271">
    <property type="protein sequence ID" value="QDT57404.1"/>
    <property type="molecule type" value="Genomic_DNA"/>
</dbReference>
<dbReference type="AlphaFoldDB" id="A0A517SMP6"/>
<evidence type="ECO:0000259" key="4">
    <source>
        <dbReference type="PROSITE" id="PS01124"/>
    </source>
</evidence>
<dbReference type="RefSeq" id="WP_145034754.1">
    <property type="nucleotide sequence ID" value="NZ_CP036271.1"/>
</dbReference>
<dbReference type="OrthoDB" id="9795616at2"/>